<evidence type="ECO:0000313" key="7">
    <source>
        <dbReference type="Proteomes" id="UP000244189"/>
    </source>
</evidence>
<sequence>MALLRDCVRKILDDHVDLSRSKRRAVLPDIKGNLPEGPSGDRRARRSRAALTAAFADLALERGYSGFGVNDVAERAAVGRSTLYTHFSGMDDLLAKSLDTHLSTIARCTVKPDMEPELERVISHFWQQRRFARTMLQGDAGLAISRLLVSRLEEALVGLRSAQGSRSALPMSLLAEQLGAGQLALLGTWLAGRAPASPNIVARLLHRTTYAAALASLYGCGSVWRRC</sequence>
<dbReference type="EMBL" id="QAOG01000005">
    <property type="protein sequence ID" value="PTQ59357.1"/>
    <property type="molecule type" value="Genomic_DNA"/>
</dbReference>
<comment type="caution">
    <text evidence="6">The sequence shown here is derived from an EMBL/GenBank/DDBJ whole genome shotgun (WGS) entry which is preliminary data.</text>
</comment>
<dbReference type="InterPro" id="IPR001647">
    <property type="entry name" value="HTH_TetR"/>
</dbReference>
<feature type="domain" description="HTH tetR-type" evidence="5">
    <location>
        <begin position="45"/>
        <end position="105"/>
    </location>
</feature>
<organism evidence="6 7">
    <name type="scientific">Sphingomonas aurantiaca</name>
    <dbReference type="NCBI Taxonomy" id="185949"/>
    <lineage>
        <taxon>Bacteria</taxon>
        <taxon>Pseudomonadati</taxon>
        <taxon>Pseudomonadota</taxon>
        <taxon>Alphaproteobacteria</taxon>
        <taxon>Sphingomonadales</taxon>
        <taxon>Sphingomonadaceae</taxon>
        <taxon>Sphingomonas</taxon>
    </lineage>
</organism>
<dbReference type="Gene3D" id="1.10.357.10">
    <property type="entry name" value="Tetracycline Repressor, domain 2"/>
    <property type="match status" value="1"/>
</dbReference>
<keyword evidence="7" id="KW-1185">Reference proteome</keyword>
<dbReference type="PANTHER" id="PTHR30055">
    <property type="entry name" value="HTH-TYPE TRANSCRIPTIONAL REGULATOR RUTR"/>
    <property type="match status" value="1"/>
</dbReference>
<dbReference type="AlphaFoldDB" id="A0A2T5GJ61"/>
<evidence type="ECO:0000256" key="3">
    <source>
        <dbReference type="ARBA" id="ARBA00023163"/>
    </source>
</evidence>
<dbReference type="GO" id="GO:0003700">
    <property type="term" value="F:DNA-binding transcription factor activity"/>
    <property type="evidence" value="ECO:0007669"/>
    <property type="project" value="TreeGrafter"/>
</dbReference>
<dbReference type="PROSITE" id="PS50977">
    <property type="entry name" value="HTH_TETR_2"/>
    <property type="match status" value="1"/>
</dbReference>
<dbReference type="InterPro" id="IPR050109">
    <property type="entry name" value="HTH-type_TetR-like_transc_reg"/>
</dbReference>
<keyword evidence="2 4" id="KW-0238">DNA-binding</keyword>
<dbReference type="SUPFAM" id="SSF46689">
    <property type="entry name" value="Homeodomain-like"/>
    <property type="match status" value="1"/>
</dbReference>
<evidence type="ECO:0000256" key="1">
    <source>
        <dbReference type="ARBA" id="ARBA00023015"/>
    </source>
</evidence>
<reference evidence="6 7" key="1">
    <citation type="submission" date="2018-04" db="EMBL/GenBank/DDBJ databases">
        <title>Genomic Encyclopedia of Type Strains, Phase III (KMG-III): the genomes of soil and plant-associated and newly described type strains.</title>
        <authorList>
            <person name="Whitman W."/>
        </authorList>
    </citation>
    <scope>NUCLEOTIDE SEQUENCE [LARGE SCALE GENOMIC DNA]</scope>
    <source>
        <strain evidence="6 7">MA101b</strain>
    </source>
</reference>
<dbReference type="InterPro" id="IPR009057">
    <property type="entry name" value="Homeodomain-like_sf"/>
</dbReference>
<name>A0A2T5GJ61_9SPHN</name>
<evidence type="ECO:0000313" key="6">
    <source>
        <dbReference type="EMBL" id="PTQ59357.1"/>
    </source>
</evidence>
<evidence type="ECO:0000256" key="4">
    <source>
        <dbReference type="PROSITE-ProRule" id="PRU00335"/>
    </source>
</evidence>
<dbReference type="PANTHER" id="PTHR30055:SF234">
    <property type="entry name" value="HTH-TYPE TRANSCRIPTIONAL REGULATOR BETI"/>
    <property type="match status" value="1"/>
</dbReference>
<dbReference type="Pfam" id="PF00440">
    <property type="entry name" value="TetR_N"/>
    <property type="match status" value="1"/>
</dbReference>
<evidence type="ECO:0000256" key="2">
    <source>
        <dbReference type="ARBA" id="ARBA00023125"/>
    </source>
</evidence>
<evidence type="ECO:0000259" key="5">
    <source>
        <dbReference type="PROSITE" id="PS50977"/>
    </source>
</evidence>
<keyword evidence="1" id="KW-0805">Transcription regulation</keyword>
<gene>
    <name evidence="6" type="ORF">C8J26_3101</name>
</gene>
<keyword evidence="3" id="KW-0804">Transcription</keyword>
<dbReference type="PRINTS" id="PR00455">
    <property type="entry name" value="HTHTETR"/>
</dbReference>
<protein>
    <submittedName>
        <fullName evidence="6">TetR family transcriptional regulator</fullName>
    </submittedName>
</protein>
<feature type="DNA-binding region" description="H-T-H motif" evidence="4">
    <location>
        <begin position="68"/>
        <end position="87"/>
    </location>
</feature>
<proteinExistence type="predicted"/>
<dbReference type="Proteomes" id="UP000244189">
    <property type="component" value="Unassembled WGS sequence"/>
</dbReference>
<dbReference type="GO" id="GO:0000976">
    <property type="term" value="F:transcription cis-regulatory region binding"/>
    <property type="evidence" value="ECO:0007669"/>
    <property type="project" value="TreeGrafter"/>
</dbReference>
<accession>A0A2T5GJ61</accession>